<dbReference type="GO" id="GO:0032259">
    <property type="term" value="P:methylation"/>
    <property type="evidence" value="ECO:0007669"/>
    <property type="project" value="UniProtKB-KW"/>
</dbReference>
<evidence type="ECO:0000259" key="1">
    <source>
        <dbReference type="Pfam" id="PF08241"/>
    </source>
</evidence>
<dbReference type="Gene3D" id="3.40.50.150">
    <property type="entry name" value="Vaccinia Virus protein VP39"/>
    <property type="match status" value="1"/>
</dbReference>
<proteinExistence type="predicted"/>
<gene>
    <name evidence="2" type="ORF">KA717_37205</name>
</gene>
<accession>A0A977KW34</accession>
<sequence length="163" mass="19094">MEKVQFLPVRSILGAKKVFTVDLNPYLKEELVREDLDYITKNKSEIESLFANRIFNNRLDALLEFVKPPYQIKNLLEFLNIEYFAPSDGSRLNLPDSSIDFHTSYTVLEHIPPEMIKEILKEGKRILKQDGLFIHCIDYTDHFSHSDKSISSLNFLALWESWL</sequence>
<name>A0A977KW34_9CYAN</name>
<dbReference type="GO" id="GO:0008757">
    <property type="term" value="F:S-adenosylmethionine-dependent methyltransferase activity"/>
    <property type="evidence" value="ECO:0007669"/>
    <property type="project" value="InterPro"/>
</dbReference>
<protein>
    <submittedName>
        <fullName evidence="2">Class I SAM-dependent methyltransferase</fullName>
    </submittedName>
</protein>
<dbReference type="Pfam" id="PF08241">
    <property type="entry name" value="Methyltransf_11"/>
    <property type="match status" value="1"/>
</dbReference>
<dbReference type="Proteomes" id="UP001065613">
    <property type="component" value="Chromosome"/>
</dbReference>
<keyword evidence="2" id="KW-0808">Transferase</keyword>
<keyword evidence="2" id="KW-0489">Methyltransferase</keyword>
<feature type="domain" description="Methyltransferase type 11" evidence="1">
    <location>
        <begin position="84"/>
        <end position="134"/>
    </location>
</feature>
<dbReference type="AlphaFoldDB" id="A0A977KW34"/>
<dbReference type="SUPFAM" id="SSF53335">
    <property type="entry name" value="S-adenosyl-L-methionine-dependent methyltransferases"/>
    <property type="match status" value="1"/>
</dbReference>
<reference evidence="2" key="1">
    <citation type="submission" date="2021-04" db="EMBL/GenBank/DDBJ databases">
        <title>Genome sequence of Woronichinia naegeliana from Washington state freshwater lake bloom.</title>
        <authorList>
            <person name="Dreher T.W."/>
        </authorList>
    </citation>
    <scope>NUCLEOTIDE SEQUENCE</scope>
    <source>
        <strain evidence="2">WA131</strain>
    </source>
</reference>
<dbReference type="KEGG" id="wna:KA717_37205"/>
<dbReference type="EMBL" id="CP073041">
    <property type="protein sequence ID" value="UXE60994.1"/>
    <property type="molecule type" value="Genomic_DNA"/>
</dbReference>
<evidence type="ECO:0000313" key="2">
    <source>
        <dbReference type="EMBL" id="UXE60994.1"/>
    </source>
</evidence>
<dbReference type="InterPro" id="IPR029063">
    <property type="entry name" value="SAM-dependent_MTases_sf"/>
</dbReference>
<organism evidence="2">
    <name type="scientific">Woronichinia naegeliana WA131</name>
    <dbReference type="NCBI Taxonomy" id="2824559"/>
    <lineage>
        <taxon>Bacteria</taxon>
        <taxon>Bacillati</taxon>
        <taxon>Cyanobacteriota</taxon>
        <taxon>Cyanophyceae</taxon>
        <taxon>Synechococcales</taxon>
        <taxon>Coelosphaeriaceae</taxon>
        <taxon>Woronichinia</taxon>
    </lineage>
</organism>
<dbReference type="InterPro" id="IPR013216">
    <property type="entry name" value="Methyltransf_11"/>
</dbReference>